<gene>
    <name evidence="1" type="ORF">GCM10025868_36660</name>
</gene>
<evidence type="ECO:0000313" key="2">
    <source>
        <dbReference type="Proteomes" id="UP001157017"/>
    </source>
</evidence>
<protein>
    <submittedName>
        <fullName evidence="1">Uncharacterized protein</fullName>
    </submittedName>
</protein>
<evidence type="ECO:0000313" key="1">
    <source>
        <dbReference type="EMBL" id="GMA88416.1"/>
    </source>
</evidence>
<dbReference type="Proteomes" id="UP001157017">
    <property type="component" value="Unassembled WGS sequence"/>
</dbReference>
<keyword evidence="2" id="KW-1185">Reference proteome</keyword>
<dbReference type="EMBL" id="BSUZ01000001">
    <property type="protein sequence ID" value="GMA88416.1"/>
    <property type="molecule type" value="Genomic_DNA"/>
</dbReference>
<name>A0ABQ6JP24_9ACTN</name>
<reference evidence="2" key="1">
    <citation type="journal article" date="2019" name="Int. J. Syst. Evol. Microbiol.">
        <title>The Global Catalogue of Microorganisms (GCM) 10K type strain sequencing project: providing services to taxonomists for standard genome sequencing and annotation.</title>
        <authorList>
            <consortium name="The Broad Institute Genomics Platform"/>
            <consortium name="The Broad Institute Genome Sequencing Center for Infectious Disease"/>
            <person name="Wu L."/>
            <person name="Ma J."/>
        </authorList>
    </citation>
    <scope>NUCLEOTIDE SEQUENCE [LARGE SCALE GENOMIC DNA]</scope>
    <source>
        <strain evidence="2">NBRC 108730</strain>
    </source>
</reference>
<proteinExistence type="predicted"/>
<organism evidence="1 2">
    <name type="scientific">Angustibacter aerolatus</name>
    <dbReference type="NCBI Taxonomy" id="1162965"/>
    <lineage>
        <taxon>Bacteria</taxon>
        <taxon>Bacillati</taxon>
        <taxon>Actinomycetota</taxon>
        <taxon>Actinomycetes</taxon>
        <taxon>Kineosporiales</taxon>
        <taxon>Kineosporiaceae</taxon>
    </lineage>
</organism>
<comment type="caution">
    <text evidence="1">The sequence shown here is derived from an EMBL/GenBank/DDBJ whole genome shotgun (WGS) entry which is preliminary data.</text>
</comment>
<sequence length="81" mass="8607">MLADWHVLDYSLSVVAEPERFADDGLVPGPVAKPPGAALAVTLPLLPTYLWVASPSPLTARGPALRVPPRPVRTALSARWA</sequence>
<accession>A0ABQ6JP24</accession>